<dbReference type="Proteomes" id="UP000294927">
    <property type="component" value="Unassembled WGS sequence"/>
</dbReference>
<dbReference type="OrthoDB" id="3683601at2"/>
<reference evidence="3 4" key="1">
    <citation type="submission" date="2019-03" db="EMBL/GenBank/DDBJ databases">
        <title>Genomic Encyclopedia of Archaeal and Bacterial Type Strains, Phase II (KMG-II): from individual species to whole genera.</title>
        <authorList>
            <person name="Goeker M."/>
        </authorList>
    </citation>
    <scope>NUCLEOTIDE SEQUENCE [LARGE SCALE GENOMIC DNA]</scope>
    <source>
        <strain evidence="3 4">DSM 45499</strain>
    </source>
</reference>
<proteinExistence type="predicted"/>
<dbReference type="RefSeq" id="WP_133904882.1">
    <property type="nucleotide sequence ID" value="NZ_SOCP01000008.1"/>
</dbReference>
<keyword evidence="2" id="KW-0472">Membrane</keyword>
<evidence type="ECO:0000313" key="3">
    <source>
        <dbReference type="EMBL" id="TDV48845.1"/>
    </source>
</evidence>
<keyword evidence="2" id="KW-1133">Transmembrane helix</keyword>
<protein>
    <submittedName>
        <fullName evidence="3">Uncharacterized protein</fullName>
    </submittedName>
</protein>
<evidence type="ECO:0000313" key="4">
    <source>
        <dbReference type="Proteomes" id="UP000294927"/>
    </source>
</evidence>
<accession>A0A4R7VI39</accession>
<evidence type="ECO:0000256" key="1">
    <source>
        <dbReference type="SAM" id="MobiDB-lite"/>
    </source>
</evidence>
<name>A0A4R7VI39_9PSEU</name>
<feature type="transmembrane region" description="Helical" evidence="2">
    <location>
        <begin position="40"/>
        <end position="59"/>
    </location>
</feature>
<keyword evidence="2" id="KW-0812">Transmembrane</keyword>
<gene>
    <name evidence="3" type="ORF">CLV71_108205</name>
</gene>
<sequence length="350" mass="37470">MPNENEGLGTLAKGLLFVFMVVGAVGGGALGQSIGGERTGLLLGAGVGLVLVGFAYYPIARAANSTVTPTGRRWHNLNTIRGVPIQRYAAFNPGLGVAAIAGAIGRATSAWLGFLFFLVAFVAAVVFYRRFHTRRLVAGLTARREYASAHGHEYRDRELNLLGDRWNGIYPNRTVVLQPFGVVAGETDGLPWTVFDSMQLSADGRRVGLPGAERARRTVWVVHLPVAYPRLRLIHDSAPSFVSAAKRREAAAVARLEAEPAAQDFANAAAAAGALELTEERGLPDWWLEGRDLITAAPAPDDDVPIPPERLVGTLDSLLALARVLTTAPLGHHGTRPTTDVPLRAEVRQA</sequence>
<comment type="caution">
    <text evidence="3">The sequence shown here is derived from an EMBL/GenBank/DDBJ whole genome shotgun (WGS) entry which is preliminary data.</text>
</comment>
<feature type="transmembrane region" description="Helical" evidence="2">
    <location>
        <begin position="110"/>
        <end position="128"/>
    </location>
</feature>
<keyword evidence="4" id="KW-1185">Reference proteome</keyword>
<evidence type="ECO:0000256" key="2">
    <source>
        <dbReference type="SAM" id="Phobius"/>
    </source>
</evidence>
<feature type="transmembrane region" description="Helical" evidence="2">
    <location>
        <begin position="12"/>
        <end position="31"/>
    </location>
</feature>
<dbReference type="EMBL" id="SOCP01000008">
    <property type="protein sequence ID" value="TDV48845.1"/>
    <property type="molecule type" value="Genomic_DNA"/>
</dbReference>
<feature type="region of interest" description="Disordered" evidence="1">
    <location>
        <begin position="330"/>
        <end position="350"/>
    </location>
</feature>
<organism evidence="3 4">
    <name type="scientific">Actinophytocola oryzae</name>
    <dbReference type="NCBI Taxonomy" id="502181"/>
    <lineage>
        <taxon>Bacteria</taxon>
        <taxon>Bacillati</taxon>
        <taxon>Actinomycetota</taxon>
        <taxon>Actinomycetes</taxon>
        <taxon>Pseudonocardiales</taxon>
        <taxon>Pseudonocardiaceae</taxon>
    </lineage>
</organism>
<dbReference type="AlphaFoldDB" id="A0A4R7VI39"/>